<gene>
    <name evidence="9" type="ORF">MPHL21000_02775</name>
</gene>
<dbReference type="EC" id="2.7.11.1" evidence="1"/>
<keyword evidence="10" id="KW-1185">Reference proteome</keyword>
<sequence length="270" mass="29527">MLAAGDRFGGYVVDAAIGHGGYGTVYRVHEAGDPDRPLALKILDDAHRTLEQIARLRREFQWAHRMDHPHIVTVYERGVGWLTMELLTGGTIAAVPTLAGRLTALAQIADALDYIHNRAIVHCDVKPTNILIDADRPRAVLIDFGLATPITDDIGRRPTQVEASLPYSAPELLTGHAPSEATDVYALACTAAELIAGAPPFVEDSPVGLIDAHLHREPPRFSRVSHPNRDPDLDLPRAFDSIMAKALSKTPSDRYQSCREFVALLNRALQ</sequence>
<dbReference type="GO" id="GO:0080090">
    <property type="term" value="P:regulation of primary metabolic process"/>
    <property type="evidence" value="ECO:0007669"/>
    <property type="project" value="UniProtKB-ARBA"/>
</dbReference>
<name>A0A5N5VDW3_MYCPH</name>
<dbReference type="Pfam" id="PF00069">
    <property type="entry name" value="Pkinase"/>
    <property type="match status" value="1"/>
</dbReference>
<organism evidence="9 10">
    <name type="scientific">Mycolicibacterium phlei DSM 43239 = CCUG 21000</name>
    <dbReference type="NCBI Taxonomy" id="1226750"/>
    <lineage>
        <taxon>Bacteria</taxon>
        <taxon>Bacillati</taxon>
        <taxon>Actinomycetota</taxon>
        <taxon>Actinomycetes</taxon>
        <taxon>Mycobacteriales</taxon>
        <taxon>Mycobacteriaceae</taxon>
        <taxon>Mycolicibacterium</taxon>
    </lineage>
</organism>
<keyword evidence="4 7" id="KW-0547">Nucleotide-binding</keyword>
<dbReference type="SMART" id="SM00220">
    <property type="entry name" value="S_TKc"/>
    <property type="match status" value="1"/>
</dbReference>
<dbReference type="PROSITE" id="PS00107">
    <property type="entry name" value="PROTEIN_KINASE_ATP"/>
    <property type="match status" value="1"/>
</dbReference>
<evidence type="ECO:0000313" key="10">
    <source>
        <dbReference type="Proteomes" id="UP000325690"/>
    </source>
</evidence>
<keyword evidence="2" id="KW-0723">Serine/threonine-protein kinase</keyword>
<evidence type="ECO:0000259" key="8">
    <source>
        <dbReference type="PROSITE" id="PS50011"/>
    </source>
</evidence>
<reference evidence="9 10" key="1">
    <citation type="submission" date="2012-10" db="EMBL/GenBank/DDBJ databases">
        <title>The draft sequence of the Mycobacterium pheli genome.</title>
        <authorList>
            <person name="Pettersson B.M.F."/>
            <person name="Das S."/>
            <person name="Dasgupta S."/>
            <person name="Bhattacharya A."/>
            <person name="Kirsebom L.A."/>
        </authorList>
    </citation>
    <scope>NUCLEOTIDE SEQUENCE [LARGE SCALE GENOMIC DNA]</scope>
    <source>
        <strain evidence="9 10">CCUG 21000</strain>
    </source>
</reference>
<dbReference type="EMBL" id="ANBP01000001">
    <property type="protein sequence ID" value="KAB7759968.1"/>
    <property type="molecule type" value="Genomic_DNA"/>
</dbReference>
<dbReference type="InterPro" id="IPR008271">
    <property type="entry name" value="Ser/Thr_kinase_AS"/>
</dbReference>
<evidence type="ECO:0000256" key="2">
    <source>
        <dbReference type="ARBA" id="ARBA00022527"/>
    </source>
</evidence>
<evidence type="ECO:0000256" key="3">
    <source>
        <dbReference type="ARBA" id="ARBA00022679"/>
    </source>
</evidence>
<dbReference type="AlphaFoldDB" id="A0A5N5VDW3"/>
<proteinExistence type="predicted"/>
<keyword evidence="3" id="KW-0808">Transferase</keyword>
<feature type="domain" description="Protein kinase" evidence="8">
    <location>
        <begin position="11"/>
        <end position="269"/>
    </location>
</feature>
<evidence type="ECO:0000256" key="7">
    <source>
        <dbReference type="PROSITE-ProRule" id="PRU10141"/>
    </source>
</evidence>
<dbReference type="InterPro" id="IPR011009">
    <property type="entry name" value="Kinase-like_dom_sf"/>
</dbReference>
<dbReference type="GO" id="GO:0005524">
    <property type="term" value="F:ATP binding"/>
    <property type="evidence" value="ECO:0007669"/>
    <property type="project" value="UniProtKB-UniRule"/>
</dbReference>
<protein>
    <recommendedName>
        <fullName evidence="1">non-specific serine/threonine protein kinase</fullName>
        <ecNumber evidence="1">2.7.11.1</ecNumber>
    </recommendedName>
</protein>
<dbReference type="InterPro" id="IPR000719">
    <property type="entry name" value="Prot_kinase_dom"/>
</dbReference>
<dbReference type="CDD" id="cd14014">
    <property type="entry name" value="STKc_PknB_like"/>
    <property type="match status" value="1"/>
</dbReference>
<keyword evidence="5 9" id="KW-0418">Kinase</keyword>
<feature type="binding site" evidence="7">
    <location>
        <position position="41"/>
    </location>
    <ligand>
        <name>ATP</name>
        <dbReference type="ChEBI" id="CHEBI:30616"/>
    </ligand>
</feature>
<dbReference type="InterPro" id="IPR017441">
    <property type="entry name" value="Protein_kinase_ATP_BS"/>
</dbReference>
<comment type="caution">
    <text evidence="9">The sequence shown here is derived from an EMBL/GenBank/DDBJ whole genome shotgun (WGS) entry which is preliminary data.</text>
</comment>
<dbReference type="SUPFAM" id="SSF56112">
    <property type="entry name" value="Protein kinase-like (PK-like)"/>
    <property type="match status" value="1"/>
</dbReference>
<evidence type="ECO:0000313" key="9">
    <source>
        <dbReference type="EMBL" id="KAB7759968.1"/>
    </source>
</evidence>
<evidence type="ECO:0000256" key="5">
    <source>
        <dbReference type="ARBA" id="ARBA00022777"/>
    </source>
</evidence>
<dbReference type="Gene3D" id="1.10.510.10">
    <property type="entry name" value="Transferase(Phosphotransferase) domain 1"/>
    <property type="match status" value="1"/>
</dbReference>
<dbReference type="Proteomes" id="UP000325690">
    <property type="component" value="Unassembled WGS sequence"/>
</dbReference>
<dbReference type="Gene3D" id="3.30.200.20">
    <property type="entry name" value="Phosphorylase Kinase, domain 1"/>
    <property type="match status" value="1"/>
</dbReference>
<accession>A0A5N5VDW3</accession>
<evidence type="ECO:0000256" key="1">
    <source>
        <dbReference type="ARBA" id="ARBA00012513"/>
    </source>
</evidence>
<dbReference type="PROSITE" id="PS00108">
    <property type="entry name" value="PROTEIN_KINASE_ST"/>
    <property type="match status" value="1"/>
</dbReference>
<dbReference type="PROSITE" id="PS50011">
    <property type="entry name" value="PROTEIN_KINASE_DOM"/>
    <property type="match status" value="1"/>
</dbReference>
<dbReference type="GO" id="GO:0004674">
    <property type="term" value="F:protein serine/threonine kinase activity"/>
    <property type="evidence" value="ECO:0007669"/>
    <property type="project" value="UniProtKB-KW"/>
</dbReference>
<evidence type="ECO:0000256" key="4">
    <source>
        <dbReference type="ARBA" id="ARBA00022741"/>
    </source>
</evidence>
<dbReference type="PANTHER" id="PTHR43289">
    <property type="entry name" value="MITOGEN-ACTIVATED PROTEIN KINASE KINASE KINASE 20-RELATED"/>
    <property type="match status" value="1"/>
</dbReference>
<evidence type="ECO:0000256" key="6">
    <source>
        <dbReference type="ARBA" id="ARBA00022840"/>
    </source>
</evidence>
<dbReference type="GeneID" id="74304615"/>
<keyword evidence="6 7" id="KW-0067">ATP-binding</keyword>
<dbReference type="RefSeq" id="WP_003887290.1">
    <property type="nucleotide sequence ID" value="NZ_ANBO01000001.1"/>
</dbReference>
<dbReference type="PANTHER" id="PTHR43289:SF6">
    <property type="entry name" value="SERINE_THREONINE-PROTEIN KINASE NEKL-3"/>
    <property type="match status" value="1"/>
</dbReference>